<accession>A0AAX7UC14</accession>
<organism evidence="6 7">
    <name type="scientific">Astatotilapia calliptera</name>
    <name type="common">Eastern happy</name>
    <name type="synonym">Chromis callipterus</name>
    <dbReference type="NCBI Taxonomy" id="8154"/>
    <lineage>
        <taxon>Eukaryota</taxon>
        <taxon>Metazoa</taxon>
        <taxon>Chordata</taxon>
        <taxon>Craniata</taxon>
        <taxon>Vertebrata</taxon>
        <taxon>Euteleostomi</taxon>
        <taxon>Actinopterygii</taxon>
        <taxon>Neopterygii</taxon>
        <taxon>Teleostei</taxon>
        <taxon>Neoteleostei</taxon>
        <taxon>Acanthomorphata</taxon>
        <taxon>Ovalentaria</taxon>
        <taxon>Cichlomorphae</taxon>
        <taxon>Cichliformes</taxon>
        <taxon>Cichlidae</taxon>
        <taxon>African cichlids</taxon>
        <taxon>Pseudocrenilabrinae</taxon>
        <taxon>Haplochromini</taxon>
        <taxon>Astatotilapia</taxon>
    </lineage>
</organism>
<dbReference type="SUPFAM" id="SSF51045">
    <property type="entry name" value="WW domain"/>
    <property type="match status" value="1"/>
</dbReference>
<dbReference type="PROSITE" id="PS50020">
    <property type="entry name" value="WW_DOMAIN_2"/>
    <property type="match status" value="1"/>
</dbReference>
<name>A0AAX7UC14_ASTCA</name>
<feature type="coiled-coil region" evidence="2">
    <location>
        <begin position="504"/>
        <end position="538"/>
    </location>
</feature>
<dbReference type="SMART" id="SM00441">
    <property type="entry name" value="FF"/>
    <property type="match status" value="2"/>
</dbReference>
<dbReference type="SMART" id="SM00456">
    <property type="entry name" value="WW"/>
    <property type="match status" value="1"/>
</dbReference>
<dbReference type="Ensembl" id="ENSACLT00000088227.1">
    <property type="protein sequence ID" value="ENSACLP00000067368.1"/>
    <property type="gene ID" value="ENSACLG00000037664.1"/>
</dbReference>
<sequence>MMLPVTRFKGQPAGMVTTTTPWLSVSTDPSPQWLWLASWSAATYQAVPPLVFYPPAVWIPEHAQLMQWERPAVEVVPLVQPFYQSSPLHHHCHHRFPKLQITDTWFSPEEVGVFPRRQKRLLLTNRIIPRSRRQTSAANLLLFPPQLSDHIRRDNTKTRDVEPEDSSSSSLPLHLLSLSPLPLPTALPPSDVMYCEWTGLHKQRRKEAWHLILPNQHRRVTWLRPMISCESRPTPPIQQCVSGPVRPFQLCTEKCPVLPLQVIKEVQPFFSSQFSSRFTLLTNYRHRKRGTGGGKLSYQGALLLRTKKPEDRQCVSVSVHKEEDDDEEEEDIREGRRKDKRPVASTPVPGSPWCVVWTGDDRVFFFNPTIHLSVWERPGELIDRDISRIIEDPPHKRKKTSPSEISSSCQSTGLHRNDEDEDNDLKHSTKRNRTEESMSLVPHPGGVQLLPLELRIAHFKEMMLERGVSAFSTWEKELHKMVFDPRYLLLTSDQRKQVFDQFVKSRMKDEYKEKKSKLQKAREEFKQLLEEAKITSRTTFKEFCVRYRDDQRFSTLTRKKEQEVLFSHYITALKKREKENRTRLRKMR</sequence>
<dbReference type="InterPro" id="IPR036517">
    <property type="entry name" value="FF_domain_sf"/>
</dbReference>
<evidence type="ECO:0000259" key="5">
    <source>
        <dbReference type="PROSITE" id="PS51676"/>
    </source>
</evidence>
<dbReference type="GO" id="GO:0005634">
    <property type="term" value="C:nucleus"/>
    <property type="evidence" value="ECO:0007669"/>
    <property type="project" value="TreeGrafter"/>
</dbReference>
<evidence type="ECO:0000313" key="6">
    <source>
        <dbReference type="Ensembl" id="ENSACLP00000067368.1"/>
    </source>
</evidence>
<feature type="compositionally biased region" description="Polar residues" evidence="3">
    <location>
        <begin position="402"/>
        <end position="414"/>
    </location>
</feature>
<reference evidence="6" key="3">
    <citation type="submission" date="2025-09" db="UniProtKB">
        <authorList>
            <consortium name="Ensembl"/>
        </authorList>
    </citation>
    <scope>IDENTIFICATION</scope>
</reference>
<feature type="region of interest" description="Disordered" evidence="3">
    <location>
        <begin position="314"/>
        <end position="348"/>
    </location>
</feature>
<dbReference type="AlphaFoldDB" id="A0AAX7UC14"/>
<dbReference type="InterPro" id="IPR036020">
    <property type="entry name" value="WW_dom_sf"/>
</dbReference>
<dbReference type="GO" id="GO:0070063">
    <property type="term" value="F:RNA polymerase binding"/>
    <property type="evidence" value="ECO:0007669"/>
    <property type="project" value="InterPro"/>
</dbReference>
<evidence type="ECO:0008006" key="8">
    <source>
        <dbReference type="Google" id="ProtNLM"/>
    </source>
</evidence>
<feature type="compositionally biased region" description="Acidic residues" evidence="3">
    <location>
        <begin position="323"/>
        <end position="332"/>
    </location>
</feature>
<evidence type="ECO:0000313" key="7">
    <source>
        <dbReference type="Proteomes" id="UP000265100"/>
    </source>
</evidence>
<feature type="domain" description="FF" evidence="5">
    <location>
        <begin position="452"/>
        <end position="505"/>
    </location>
</feature>
<dbReference type="InterPro" id="IPR045148">
    <property type="entry name" value="TCRG1-like"/>
</dbReference>
<dbReference type="PANTHER" id="PTHR15377:SF5">
    <property type="entry name" value="TRANSCRIPTION ELONGATION REGULATOR 1-LIKE PROTEIN"/>
    <property type="match status" value="1"/>
</dbReference>
<reference evidence="6" key="2">
    <citation type="submission" date="2025-08" db="UniProtKB">
        <authorList>
            <consortium name="Ensembl"/>
        </authorList>
    </citation>
    <scope>IDENTIFICATION</scope>
</reference>
<dbReference type="CDD" id="cd00201">
    <property type="entry name" value="WW"/>
    <property type="match status" value="1"/>
</dbReference>
<feature type="compositionally biased region" description="Basic and acidic residues" evidence="3">
    <location>
        <begin position="424"/>
        <end position="436"/>
    </location>
</feature>
<dbReference type="PANTHER" id="PTHR15377">
    <property type="entry name" value="TRANSCRIPTION ELONGATION REGULATOR 1"/>
    <property type="match status" value="1"/>
</dbReference>
<dbReference type="Gene3D" id="1.10.10.440">
    <property type="entry name" value="FF domain"/>
    <property type="match status" value="2"/>
</dbReference>
<dbReference type="Proteomes" id="UP000265100">
    <property type="component" value="Chromosome 8"/>
</dbReference>
<dbReference type="InterPro" id="IPR001202">
    <property type="entry name" value="WW_dom"/>
</dbReference>
<feature type="compositionally biased region" description="Basic and acidic residues" evidence="3">
    <location>
        <begin position="152"/>
        <end position="161"/>
    </location>
</feature>
<feature type="domain" description="FF" evidence="5">
    <location>
        <begin position="517"/>
        <end position="572"/>
    </location>
</feature>
<dbReference type="InterPro" id="IPR002713">
    <property type="entry name" value="FF_domain"/>
</dbReference>
<dbReference type="GeneTree" id="ENSGT00940000160593"/>
<evidence type="ECO:0000256" key="2">
    <source>
        <dbReference type="SAM" id="Coils"/>
    </source>
</evidence>
<feature type="domain" description="WW" evidence="4">
    <location>
        <begin position="351"/>
        <end position="380"/>
    </location>
</feature>
<keyword evidence="2" id="KW-0175">Coiled coil</keyword>
<dbReference type="InterPro" id="IPR057565">
    <property type="entry name" value="WW_TCRG1_3rd"/>
</dbReference>
<reference evidence="6" key="1">
    <citation type="submission" date="2018-05" db="EMBL/GenBank/DDBJ databases">
        <authorList>
            <person name="Datahose"/>
        </authorList>
    </citation>
    <scope>NUCLEOTIDE SEQUENCE</scope>
</reference>
<dbReference type="PROSITE" id="PS51676">
    <property type="entry name" value="FF"/>
    <property type="match status" value="2"/>
</dbReference>
<keyword evidence="7" id="KW-1185">Reference proteome</keyword>
<evidence type="ECO:0000256" key="3">
    <source>
        <dbReference type="SAM" id="MobiDB-lite"/>
    </source>
</evidence>
<dbReference type="Pfam" id="PF01846">
    <property type="entry name" value="FF"/>
    <property type="match status" value="2"/>
</dbReference>
<evidence type="ECO:0000259" key="4">
    <source>
        <dbReference type="PROSITE" id="PS50020"/>
    </source>
</evidence>
<evidence type="ECO:0000256" key="1">
    <source>
        <dbReference type="ARBA" id="ARBA00022737"/>
    </source>
</evidence>
<dbReference type="GO" id="GO:0003712">
    <property type="term" value="F:transcription coregulator activity"/>
    <property type="evidence" value="ECO:0007669"/>
    <property type="project" value="TreeGrafter"/>
</dbReference>
<dbReference type="Pfam" id="PF23517">
    <property type="entry name" value="WW_TCERG1"/>
    <property type="match status" value="1"/>
</dbReference>
<feature type="region of interest" description="Disordered" evidence="3">
    <location>
        <begin position="386"/>
        <end position="442"/>
    </location>
</feature>
<keyword evidence="1" id="KW-0677">Repeat</keyword>
<feature type="region of interest" description="Disordered" evidence="3">
    <location>
        <begin position="152"/>
        <end position="171"/>
    </location>
</feature>
<dbReference type="FunFam" id="2.20.70.10:FF:000049">
    <property type="entry name" value="Transcription elongation regulator 1-like"/>
    <property type="match status" value="1"/>
</dbReference>
<protein>
    <recommendedName>
        <fullName evidence="8">Transcription elongation regulator 1-like protein</fullName>
    </recommendedName>
</protein>
<dbReference type="FunFam" id="1.10.10.440:FF:000001">
    <property type="entry name" value="Transcription elongation regulator 1 like"/>
    <property type="match status" value="1"/>
</dbReference>
<proteinExistence type="predicted"/>
<dbReference type="Gene3D" id="2.20.70.10">
    <property type="match status" value="1"/>
</dbReference>
<dbReference type="SUPFAM" id="SSF81698">
    <property type="entry name" value="FF domain"/>
    <property type="match status" value="2"/>
</dbReference>